<organism evidence="2 3">
    <name type="scientific">Euphydryas editha</name>
    <name type="common">Edith's checkerspot</name>
    <dbReference type="NCBI Taxonomy" id="104508"/>
    <lineage>
        <taxon>Eukaryota</taxon>
        <taxon>Metazoa</taxon>
        <taxon>Ecdysozoa</taxon>
        <taxon>Arthropoda</taxon>
        <taxon>Hexapoda</taxon>
        <taxon>Insecta</taxon>
        <taxon>Pterygota</taxon>
        <taxon>Neoptera</taxon>
        <taxon>Endopterygota</taxon>
        <taxon>Lepidoptera</taxon>
        <taxon>Glossata</taxon>
        <taxon>Ditrysia</taxon>
        <taxon>Papilionoidea</taxon>
        <taxon>Nymphalidae</taxon>
        <taxon>Nymphalinae</taxon>
        <taxon>Euphydryas</taxon>
    </lineage>
</organism>
<evidence type="ECO:0000256" key="1">
    <source>
        <dbReference type="SAM" id="MobiDB-lite"/>
    </source>
</evidence>
<sequence>MSINEFDKLPLSKSLGFSIRKNFGQILKESRLGHDYLELYNEMMKSSQESTGIEDDETDIVSDLTRLKRIADRRRYARRQSSVGRRRARSQALRREKLNSQSLRSHREHSRHTSLENKFMI</sequence>
<dbReference type="Proteomes" id="UP001153954">
    <property type="component" value="Unassembled WGS sequence"/>
</dbReference>
<proteinExistence type="predicted"/>
<evidence type="ECO:0000313" key="3">
    <source>
        <dbReference type="Proteomes" id="UP001153954"/>
    </source>
</evidence>
<protein>
    <submittedName>
        <fullName evidence="2">Uncharacterized protein</fullName>
    </submittedName>
</protein>
<feature type="compositionally biased region" description="Basic residues" evidence="1">
    <location>
        <begin position="75"/>
        <end position="89"/>
    </location>
</feature>
<dbReference type="AlphaFoldDB" id="A0AAU9UAH6"/>
<keyword evidence="3" id="KW-1185">Reference proteome</keyword>
<accession>A0AAU9UAH6</accession>
<comment type="caution">
    <text evidence="2">The sequence shown here is derived from an EMBL/GenBank/DDBJ whole genome shotgun (WGS) entry which is preliminary data.</text>
</comment>
<name>A0AAU9UAH6_EUPED</name>
<feature type="region of interest" description="Disordered" evidence="1">
    <location>
        <begin position="75"/>
        <end position="121"/>
    </location>
</feature>
<dbReference type="EMBL" id="CAKOGL010000013">
    <property type="protein sequence ID" value="CAH2093815.1"/>
    <property type="molecule type" value="Genomic_DNA"/>
</dbReference>
<gene>
    <name evidence="2" type="ORF">EEDITHA_LOCUS9443</name>
</gene>
<evidence type="ECO:0000313" key="2">
    <source>
        <dbReference type="EMBL" id="CAH2093815.1"/>
    </source>
</evidence>
<reference evidence="2" key="1">
    <citation type="submission" date="2022-03" db="EMBL/GenBank/DDBJ databases">
        <authorList>
            <person name="Tunstrom K."/>
        </authorList>
    </citation>
    <scope>NUCLEOTIDE SEQUENCE</scope>
</reference>